<dbReference type="Proteomes" id="UP000268230">
    <property type="component" value="Chromosome"/>
</dbReference>
<dbReference type="EMBL" id="CP034338">
    <property type="protein sequence ID" value="AZL69002.1"/>
    <property type="molecule type" value="Genomic_DNA"/>
</dbReference>
<dbReference type="Pfam" id="PF20148">
    <property type="entry name" value="DUF6531"/>
    <property type="match status" value="1"/>
</dbReference>
<dbReference type="NCBIfam" id="TIGR03696">
    <property type="entry name" value="Rhs_assc_core"/>
    <property type="match status" value="1"/>
</dbReference>
<dbReference type="KEGG" id="pory:EJA05_15240"/>
<feature type="domain" description="DUF6531" evidence="3">
    <location>
        <begin position="348"/>
        <end position="421"/>
    </location>
</feature>
<dbReference type="InterPro" id="IPR001826">
    <property type="entry name" value="RHS"/>
</dbReference>
<dbReference type="OrthoDB" id="9816400at2"/>
<dbReference type="PRINTS" id="PR00394">
    <property type="entry name" value="RHSPROTEIN"/>
</dbReference>
<dbReference type="InterPro" id="IPR045351">
    <property type="entry name" value="DUF6531"/>
</dbReference>
<organism evidence="5 6">
    <name type="scientific">Pseudomonas entomophila</name>
    <dbReference type="NCBI Taxonomy" id="312306"/>
    <lineage>
        <taxon>Bacteria</taxon>
        <taxon>Pseudomonadati</taxon>
        <taxon>Pseudomonadota</taxon>
        <taxon>Gammaproteobacteria</taxon>
        <taxon>Pseudomonadales</taxon>
        <taxon>Pseudomonadaceae</taxon>
        <taxon>Pseudomonas</taxon>
    </lineage>
</organism>
<reference evidence="5 6" key="1">
    <citation type="submission" date="2018-12" db="EMBL/GenBank/DDBJ databases">
        <authorList>
            <person name="Li S."/>
            <person name="Yang R."/>
            <person name="Chen G."/>
            <person name="Zou L."/>
            <person name="Zhang C."/>
            <person name="Chen Y."/>
            <person name="Liu Z."/>
            <person name="Li Y."/>
            <person name="Yan Y."/>
            <person name="Huang M."/>
            <person name="Chen T."/>
        </authorList>
    </citation>
    <scope>NUCLEOTIDE SEQUENCE [LARGE SCALE GENOMIC DNA]</scope>
    <source>
        <strain evidence="5 6">1257</strain>
    </source>
</reference>
<evidence type="ECO:0000313" key="6">
    <source>
        <dbReference type="Proteomes" id="UP000268230"/>
    </source>
</evidence>
<feature type="domain" description="Teneurin-like YD-shell" evidence="4">
    <location>
        <begin position="1076"/>
        <end position="1215"/>
    </location>
</feature>
<dbReference type="Gene3D" id="2.180.10.10">
    <property type="entry name" value="RHS repeat-associated core"/>
    <property type="match status" value="3"/>
</dbReference>
<feature type="domain" description="Teneurin-like YD-shell" evidence="4">
    <location>
        <begin position="665"/>
        <end position="807"/>
    </location>
</feature>
<proteinExistence type="predicted"/>
<dbReference type="PANTHER" id="PTHR32305:SF15">
    <property type="entry name" value="PROTEIN RHSA-RELATED"/>
    <property type="match status" value="1"/>
</dbReference>
<gene>
    <name evidence="5" type="ORF">EJA05_15240</name>
</gene>
<dbReference type="InterPro" id="IPR050708">
    <property type="entry name" value="T6SS_VgrG/RHS"/>
</dbReference>
<dbReference type="InterPro" id="IPR006530">
    <property type="entry name" value="YD"/>
</dbReference>
<evidence type="ECO:0000259" key="3">
    <source>
        <dbReference type="Pfam" id="PF20148"/>
    </source>
</evidence>
<dbReference type="SMR" id="A0A3S8UL72"/>
<dbReference type="Pfam" id="PF03527">
    <property type="entry name" value="RHS"/>
    <property type="match status" value="1"/>
</dbReference>
<dbReference type="InterPro" id="IPR056823">
    <property type="entry name" value="TEN-like_YD-shell"/>
</dbReference>
<keyword evidence="1" id="KW-0677">Repeat</keyword>
<dbReference type="InterPro" id="IPR031325">
    <property type="entry name" value="RHS_repeat"/>
</dbReference>
<protein>
    <submittedName>
        <fullName evidence="5">RHS repeat protein</fullName>
    </submittedName>
</protein>
<dbReference type="InterPro" id="IPR022385">
    <property type="entry name" value="Rhs_assc_core"/>
</dbReference>
<evidence type="ECO:0000259" key="4">
    <source>
        <dbReference type="Pfam" id="PF25023"/>
    </source>
</evidence>
<name>A0A3S8UL72_9PSED</name>
<dbReference type="Pfam" id="PF05593">
    <property type="entry name" value="RHS_repeat"/>
    <property type="match status" value="1"/>
</dbReference>
<evidence type="ECO:0000313" key="5">
    <source>
        <dbReference type="EMBL" id="AZL69002.1"/>
    </source>
</evidence>
<evidence type="ECO:0000256" key="1">
    <source>
        <dbReference type="ARBA" id="ARBA00022737"/>
    </source>
</evidence>
<dbReference type="Pfam" id="PF25023">
    <property type="entry name" value="TEN_YD-shell"/>
    <property type="match status" value="2"/>
</dbReference>
<accession>A0A3S8UL72</accession>
<sequence>MATTPGKASPSGKGILQVAITPLAEIQAKDVGRGAAVFDAWLREVSAGHATLERLKAVAGNVPVAGNSIALIEVLGAIATLARSKGPDPLDCATFALNLIGLVTSPASEAPARMSLRPMLLFVRQEGKQVLGDASVELLAGHLNADIVGSLDNFVTQAAGKLKGILAEAATLGEQIILDIASGLATLAEGAGPKHARPASATNSALMHNPLATLDNYLAGAFSAYKHAGKGMTSANVSPTLSATAKAELLAHSAHLRTLAPLVRGMILKLGDASSPGSIEALSQTLASSVKQWRQRNPQVVVANIKPGGTSKARHQLAEGKLETQKEQAPASQAANPCKNGAPANTCNSINFALGSETLQHTDFSLPGPFPITWTRTYHSRLAALDSGSLGARWITAFTTCIDVQDDGLLLHDIDGRSHAYPLPKVGKTHYDAVEYRGLTRTTDTQLILSRGQERHETYERVGERFHLVHIVMRNGVGAMLHYEHSHNGRPVLSDINTYADNDPSKVHLQLGTLLDDHGHIQGLWQVVDGKPLRQLCAYHYDDQGDLIAAQDEHGAAWRYQYQHHLITRYTDRTERGLNLEWDGSGPHARAIREWADDGSFETRLTWDEHIRLTTVTDAHGGQTRHYYDAEGYTYRIQHADERSEWLFRDARKNVIRHLHADGSQDRYTYDERSNRLQHIRADHSVVHYAYDDKDQLIKISDAEDGLWLRGYDDAGNLVETVDPLGNKTEFAYTSTGLLKAIKDANGNEKKLAYNDAGQLLEYTDCSGKTSQWAYDELGRLVQTSNALGESIQYAYKAGQLSKVTHADMTEERFERDAEGRLLAHVDALDRSTTWSYTHAGLPSERVDAAGYTLRYHWDKLGRLVCLDNQNGSRATFCYDLVGRLSQETGFDGLARHYRYDVHTGRLAFTQVGQRRVTMRFDRMGRLIERTAGLGEQVESEHYAYDGNGQLLQARNAVSMLQWFHDEAGNMVREHQHYLGIGTPMVAVWQHEYDALNQRVATIRPDGHKVSWLTYGSGHVAGMTLDHHEMLAFERDDLHREIVRHQGNKLMHKQQWTLRGRPQEQLIGGADGESVLLKREYQYDTVGQLTGIRDTRRGQLAYQYDPLGRLLQAASRLGVETFAFDPAGNLIDEAQQLNRPLEEKASHGKLMDNRLREYGGVHFKYDERGNLIHRLQEGKHAHLTWDLFDRLTHYNDDRLKVDYSYDALGRRLHKHSVAHYWDRPEAGTGWNQMQRAKRQRELKCGFTLFGWDGNALAWESSPPRDDSDTGRTVHYLYLPGSFVPVAQAVRNGPVRLHKQPDWNGREYDFDQDPLWHTEVKPQTFDSMYWYQCDHLGTPMELTDEEGRVVWAARYTAWGDLADLQDGQDAIGAVRNPIRFQGQYQDHETGLHYNRFRYYDPRSARYVSEDPVGFMGGLNAYEYIGGDPVSGNDPLGLAPWELNGDGDTSICTYYDFRSCETTGDLSSYYQTAAKICRGGRTDVNFVLGAGVLNAWIWGGQDSSAEISDKIRRSLIASDKAEVAVHGVNGVTGNAIDAYHDKAFGEAGLGTRFYGGNIWFQGISPNPVPFDSEGKFRFDPRRLLPAGDSRESLGCLKD</sequence>
<dbReference type="PANTHER" id="PTHR32305">
    <property type="match status" value="1"/>
</dbReference>
<evidence type="ECO:0000259" key="2">
    <source>
        <dbReference type="Pfam" id="PF03527"/>
    </source>
</evidence>
<dbReference type="NCBIfam" id="TIGR01643">
    <property type="entry name" value="YD_repeat_2x"/>
    <property type="match status" value="5"/>
</dbReference>
<dbReference type="CDD" id="cd20743">
    <property type="entry name" value="FIX_RhsA-like"/>
    <property type="match status" value="1"/>
</dbReference>
<feature type="domain" description="RHS protein conserved region" evidence="2">
    <location>
        <begin position="1328"/>
        <end position="1361"/>
    </location>
</feature>